<reference evidence="1" key="2">
    <citation type="journal article" date="2015" name="Fish Shellfish Immunol.">
        <title>Early steps in the European eel (Anguilla anguilla)-Vibrio vulnificus interaction in the gills: Role of the RtxA13 toxin.</title>
        <authorList>
            <person name="Callol A."/>
            <person name="Pajuelo D."/>
            <person name="Ebbesson L."/>
            <person name="Teles M."/>
            <person name="MacKenzie S."/>
            <person name="Amaro C."/>
        </authorList>
    </citation>
    <scope>NUCLEOTIDE SEQUENCE</scope>
</reference>
<name>A0A0E9SA15_ANGAN</name>
<reference evidence="1" key="1">
    <citation type="submission" date="2014-11" db="EMBL/GenBank/DDBJ databases">
        <authorList>
            <person name="Amaro Gonzalez C."/>
        </authorList>
    </citation>
    <scope>NUCLEOTIDE SEQUENCE</scope>
</reference>
<protein>
    <submittedName>
        <fullName evidence="1">Uncharacterized protein</fullName>
    </submittedName>
</protein>
<dbReference type="EMBL" id="GBXM01070505">
    <property type="protein sequence ID" value="JAH38072.1"/>
    <property type="molecule type" value="Transcribed_RNA"/>
</dbReference>
<evidence type="ECO:0000313" key="1">
    <source>
        <dbReference type="EMBL" id="JAH38072.1"/>
    </source>
</evidence>
<dbReference type="AlphaFoldDB" id="A0A0E9SA15"/>
<proteinExistence type="predicted"/>
<accession>A0A0E9SA15</accession>
<sequence>MPGYSGIQSTVYKSLIKTCKI</sequence>
<organism evidence="1">
    <name type="scientific">Anguilla anguilla</name>
    <name type="common">European freshwater eel</name>
    <name type="synonym">Muraena anguilla</name>
    <dbReference type="NCBI Taxonomy" id="7936"/>
    <lineage>
        <taxon>Eukaryota</taxon>
        <taxon>Metazoa</taxon>
        <taxon>Chordata</taxon>
        <taxon>Craniata</taxon>
        <taxon>Vertebrata</taxon>
        <taxon>Euteleostomi</taxon>
        <taxon>Actinopterygii</taxon>
        <taxon>Neopterygii</taxon>
        <taxon>Teleostei</taxon>
        <taxon>Anguilliformes</taxon>
        <taxon>Anguillidae</taxon>
        <taxon>Anguilla</taxon>
    </lineage>
</organism>